<dbReference type="AlphaFoldDB" id="A0A495K4Y5"/>
<evidence type="ECO:0000313" key="4">
    <source>
        <dbReference type="Proteomes" id="UP000274762"/>
    </source>
</evidence>
<evidence type="ECO:0000256" key="1">
    <source>
        <dbReference type="SAM" id="SignalP"/>
    </source>
</evidence>
<feature type="signal peptide" evidence="1">
    <location>
        <begin position="1"/>
        <end position="22"/>
    </location>
</feature>
<protein>
    <submittedName>
        <fullName evidence="3">L,D-peptidoglycan transpeptidase YkuD (ErfK/YbiS/YcfS/YnhG family)</fullName>
    </submittedName>
</protein>
<accession>A0A495K4Y5</accession>
<dbReference type="Pfam" id="PF03734">
    <property type="entry name" value="YkuD"/>
    <property type="match status" value="1"/>
</dbReference>
<name>A0A495K4Y5_WILMA</name>
<organism evidence="3 4">
    <name type="scientific">Williamsia marianensis</name>
    <dbReference type="NCBI Taxonomy" id="85044"/>
    <lineage>
        <taxon>Bacteria</taxon>
        <taxon>Bacillati</taxon>
        <taxon>Actinomycetota</taxon>
        <taxon>Actinomycetes</taxon>
        <taxon>Mycobacteriales</taxon>
        <taxon>Nocardiaceae</taxon>
        <taxon>Williamsia</taxon>
    </lineage>
</organism>
<dbReference type="Proteomes" id="UP000274762">
    <property type="component" value="Unassembled WGS sequence"/>
</dbReference>
<proteinExistence type="predicted"/>
<evidence type="ECO:0000313" key="3">
    <source>
        <dbReference type="EMBL" id="RKR96251.1"/>
    </source>
</evidence>
<evidence type="ECO:0000259" key="2">
    <source>
        <dbReference type="Pfam" id="PF03734"/>
    </source>
</evidence>
<reference evidence="3 4" key="1">
    <citation type="submission" date="2018-10" db="EMBL/GenBank/DDBJ databases">
        <title>Sequencing the genomes of 1000 actinobacteria strains.</title>
        <authorList>
            <person name="Klenk H.-P."/>
        </authorList>
    </citation>
    <scope>NUCLEOTIDE SEQUENCE [LARGE SCALE GENOMIC DNA]</scope>
    <source>
        <strain evidence="3 4">DSM 44343</strain>
    </source>
</reference>
<keyword evidence="1" id="KW-0732">Signal</keyword>
<feature type="domain" description="L,D-TPase catalytic" evidence="2">
    <location>
        <begin position="46"/>
        <end position="209"/>
    </location>
</feature>
<dbReference type="InterPro" id="IPR005490">
    <property type="entry name" value="LD_TPept_cat_dom"/>
</dbReference>
<comment type="caution">
    <text evidence="3">The sequence shown here is derived from an EMBL/GenBank/DDBJ whole genome shotgun (WGS) entry which is preliminary data.</text>
</comment>
<dbReference type="GO" id="GO:0016740">
    <property type="term" value="F:transferase activity"/>
    <property type="evidence" value="ECO:0007669"/>
    <property type="project" value="InterPro"/>
</dbReference>
<feature type="chain" id="PRO_5019804019" evidence="1">
    <location>
        <begin position="23"/>
        <end position="215"/>
    </location>
</feature>
<dbReference type="PANTHER" id="PTHR38589:SF1">
    <property type="entry name" value="BLR0621 PROTEIN"/>
    <property type="match status" value="1"/>
</dbReference>
<gene>
    <name evidence="3" type="ORF">DFJ75_3094</name>
</gene>
<sequence length="215" mass="23187">MLSLLAAICVATAMVAPTPAGAVEVVTPPAFPTSTQMITVSSATVTDTTATLTAWERDESGTWTAVIGPTEAYLGAEGIGIPRDNVWRTPMGVFALDQAFGNQPNPGTEMPYFQADDQDWWDALPGSPTYNTHVRAPQSPGGDSEHILSTGDIYDYVVNIAHNPQRVQGYASGIFLHVTNYEPTWGCVAIDRDIMRQIVQWLDPARQPVINIGLA</sequence>
<dbReference type="PANTHER" id="PTHR38589">
    <property type="entry name" value="BLR0621 PROTEIN"/>
    <property type="match status" value="1"/>
</dbReference>
<dbReference type="EMBL" id="RBKV01000001">
    <property type="protein sequence ID" value="RKR96251.1"/>
    <property type="molecule type" value="Genomic_DNA"/>
</dbReference>